<evidence type="ECO:0000256" key="1">
    <source>
        <dbReference type="SAM" id="Phobius"/>
    </source>
</evidence>
<name>A0A1N6IW09_9FLAO</name>
<protein>
    <submittedName>
        <fullName evidence="2">Uncharacterized protein</fullName>
    </submittedName>
</protein>
<reference evidence="3" key="1">
    <citation type="submission" date="2016-12" db="EMBL/GenBank/DDBJ databases">
        <authorList>
            <person name="Varghese N."/>
            <person name="Submissions S."/>
        </authorList>
    </citation>
    <scope>NUCLEOTIDE SEQUENCE [LARGE SCALE GENOMIC DNA]</scope>
    <source>
        <strain evidence="3">DSM 16779</strain>
    </source>
</reference>
<dbReference type="STRING" id="59733.SAMN05421769_3822"/>
<organism evidence="2 3">
    <name type="scientific">Chryseobacterium scophthalmum</name>
    <dbReference type="NCBI Taxonomy" id="59733"/>
    <lineage>
        <taxon>Bacteria</taxon>
        <taxon>Pseudomonadati</taxon>
        <taxon>Bacteroidota</taxon>
        <taxon>Flavobacteriia</taxon>
        <taxon>Flavobacteriales</taxon>
        <taxon>Weeksellaceae</taxon>
        <taxon>Chryseobacterium group</taxon>
        <taxon>Chryseobacterium</taxon>
    </lineage>
</organism>
<dbReference type="AlphaFoldDB" id="A0A1N6IW09"/>
<gene>
    <name evidence="2" type="ORF">SAMN05421769_3822</name>
</gene>
<keyword evidence="1" id="KW-0472">Membrane</keyword>
<keyword evidence="1" id="KW-1133">Transmembrane helix</keyword>
<dbReference type="EMBL" id="FSRQ01000005">
    <property type="protein sequence ID" value="SIO36204.1"/>
    <property type="molecule type" value="Genomic_DNA"/>
</dbReference>
<sequence>MGFFKKFHRIKSFIIIGVIFLVAKKYVYFLKFKIINISSINIQIFYCMLDFKNKKTVQNLNGFYIL</sequence>
<keyword evidence="1" id="KW-0812">Transmembrane</keyword>
<keyword evidence="3" id="KW-1185">Reference proteome</keyword>
<accession>A0A1N6IW09</accession>
<proteinExistence type="predicted"/>
<feature type="transmembrane region" description="Helical" evidence="1">
    <location>
        <begin position="12"/>
        <end position="28"/>
    </location>
</feature>
<evidence type="ECO:0000313" key="3">
    <source>
        <dbReference type="Proteomes" id="UP000184782"/>
    </source>
</evidence>
<dbReference type="Proteomes" id="UP000184782">
    <property type="component" value="Unassembled WGS sequence"/>
</dbReference>
<evidence type="ECO:0000313" key="2">
    <source>
        <dbReference type="EMBL" id="SIO36204.1"/>
    </source>
</evidence>